<dbReference type="InterPro" id="IPR036188">
    <property type="entry name" value="FAD/NAD-bd_sf"/>
</dbReference>
<keyword evidence="6" id="KW-0285">Flavoprotein</keyword>
<accession>A0A2P7Q2Z7</accession>
<keyword evidence="9 13" id="KW-0560">Oxidoreductase</keyword>
<evidence type="ECO:0000256" key="4">
    <source>
        <dbReference type="ARBA" id="ARBA00012173"/>
    </source>
</evidence>
<evidence type="ECO:0000256" key="10">
    <source>
        <dbReference type="ARBA" id="ARBA00030386"/>
    </source>
</evidence>
<dbReference type="NCBIfam" id="NF004820">
    <property type="entry name" value="PRK06175.1"/>
    <property type="match status" value="1"/>
</dbReference>
<evidence type="ECO:0000313" key="13">
    <source>
        <dbReference type="EMBL" id="PSJ32320.1"/>
    </source>
</evidence>
<dbReference type="GO" id="GO:0033765">
    <property type="term" value="F:steroid dehydrogenase activity, acting on the CH-CH group of donors"/>
    <property type="evidence" value="ECO:0007669"/>
    <property type="project" value="UniProtKB-ARBA"/>
</dbReference>
<evidence type="ECO:0000256" key="8">
    <source>
        <dbReference type="ARBA" id="ARBA00022827"/>
    </source>
</evidence>
<comment type="pathway">
    <text evidence="2">Cofactor biosynthesis; NAD(+) biosynthesis; iminoaspartate from L-aspartate (oxidase route): step 1/1.</text>
</comment>
<dbReference type="InterPro" id="IPR003953">
    <property type="entry name" value="FAD-dep_OxRdtase_2_FAD-bd"/>
</dbReference>
<sequence length="429" mass="47713">MNNFENITCDVVIVGSGVAALVCALSLPKDQNIVLITKKSLIDSNSYLAQGGICVMRGDSDRDSFIEDTLRAGHFQNDKEAVEILVDESNAAIKTLQELGVVFTGDENGPYYTREGGHSNFRILYHDDVTGKSIMESLIETMKKRKNINIMENCSMTDLLISKKNEECLGIYAIHNGKNLVINSRSTVLATGGIGGIYKNSTNFPHIRGDGIALAIKHNIELKDISYVQIHPTALYEEKLGRRFLISESVRGEGAQLINHKHERFTNELNPRDIVSKAILKEMEKDGTKYELLDLNPLKDSIEKRFPNIYNKIIEIGLNPLKDPIPVVPSQHYTMGGIKVDMDSKTSMKNLYAIGEVACTGVHGKNRLASNSLLEGVVFAKRSAKSIIKENPPLITYMEDLTKKTLISDAEISLIIKERIYEDELAKAK</sequence>
<dbReference type="Proteomes" id="UP000241434">
    <property type="component" value="Unassembled WGS sequence"/>
</dbReference>
<feature type="domain" description="FAD-dependent oxidoreductase 2 FAD-binding" evidence="12">
    <location>
        <begin position="10"/>
        <end position="373"/>
    </location>
</feature>
<evidence type="ECO:0000256" key="5">
    <source>
        <dbReference type="ARBA" id="ARBA00021901"/>
    </source>
</evidence>
<dbReference type="GO" id="GO:0034628">
    <property type="term" value="P:'de novo' NAD+ biosynthetic process from L-aspartate"/>
    <property type="evidence" value="ECO:0007669"/>
    <property type="project" value="TreeGrafter"/>
</dbReference>
<comment type="caution">
    <text evidence="13">The sequence shown here is derived from an EMBL/GenBank/DDBJ whole genome shotgun (WGS) entry which is preliminary data.</text>
</comment>
<reference evidence="13" key="1">
    <citation type="thesis" date="2015" institute="Rutgers" country="The State University of New Jersey, 14 College Farm Rd., New Brunswick, NJ, USA">
        <title>Ammonia toxicity in bacteria and its implications for treatment of and resource recovery from highly nitrogenous organic wastes.</title>
        <authorList>
            <person name="Luther A.K."/>
        </authorList>
    </citation>
    <scope>NUCLEOTIDE SEQUENCE</scope>
    <source>
        <strain evidence="13">RT-10B</strain>
    </source>
</reference>
<evidence type="ECO:0000256" key="6">
    <source>
        <dbReference type="ARBA" id="ARBA00022630"/>
    </source>
</evidence>
<dbReference type="EC" id="1.4.3.16" evidence="4"/>
<comment type="similarity">
    <text evidence="3">Belongs to the FAD-dependent oxidoreductase 2 family. NadB subfamily.</text>
</comment>
<name>A0A2P7Q2Z7_9FIRM</name>
<dbReference type="InterPro" id="IPR027477">
    <property type="entry name" value="Succ_DH/fumarate_Rdtase_cat_sf"/>
</dbReference>
<dbReference type="PANTHER" id="PTHR42716:SF2">
    <property type="entry name" value="L-ASPARTATE OXIDASE, CHLOROPLASTIC"/>
    <property type="match status" value="1"/>
</dbReference>
<dbReference type="Gene3D" id="3.50.50.60">
    <property type="entry name" value="FAD/NAD(P)-binding domain"/>
    <property type="match status" value="1"/>
</dbReference>
<protein>
    <recommendedName>
        <fullName evidence="5">L-aspartate oxidase</fullName>
        <ecNumber evidence="4">1.4.3.16</ecNumber>
    </recommendedName>
    <alternativeName>
        <fullName evidence="10">Quinolinate synthase B</fullName>
    </alternativeName>
</protein>
<dbReference type="AlphaFoldDB" id="A0A2P7Q2Z7"/>
<evidence type="ECO:0000259" key="12">
    <source>
        <dbReference type="Pfam" id="PF00890"/>
    </source>
</evidence>
<keyword evidence="8" id="KW-0274">FAD</keyword>
<organism evidence="13 14">
    <name type="scientific">Peptostreptococcus russellii</name>
    <dbReference type="NCBI Taxonomy" id="215200"/>
    <lineage>
        <taxon>Bacteria</taxon>
        <taxon>Bacillati</taxon>
        <taxon>Bacillota</taxon>
        <taxon>Clostridia</taxon>
        <taxon>Peptostreptococcales</taxon>
        <taxon>Peptostreptococcaceae</taxon>
        <taxon>Peptostreptococcus</taxon>
    </lineage>
</organism>
<dbReference type="OrthoDB" id="9806724at2"/>
<dbReference type="PRINTS" id="PR00368">
    <property type="entry name" value="FADPNR"/>
</dbReference>
<evidence type="ECO:0000256" key="11">
    <source>
        <dbReference type="ARBA" id="ARBA00048305"/>
    </source>
</evidence>
<dbReference type="InterPro" id="IPR005288">
    <property type="entry name" value="NadB"/>
</dbReference>
<comment type="catalytic activity">
    <reaction evidence="11">
        <text>L-aspartate + O2 = iminosuccinate + H2O2</text>
        <dbReference type="Rhea" id="RHEA:25876"/>
        <dbReference type="ChEBI" id="CHEBI:15379"/>
        <dbReference type="ChEBI" id="CHEBI:16240"/>
        <dbReference type="ChEBI" id="CHEBI:29991"/>
        <dbReference type="ChEBI" id="CHEBI:77875"/>
        <dbReference type="EC" id="1.4.3.16"/>
    </reaction>
    <physiologicalReaction direction="left-to-right" evidence="11">
        <dbReference type="Rhea" id="RHEA:25877"/>
    </physiologicalReaction>
</comment>
<dbReference type="EMBL" id="JYGE01000001">
    <property type="protein sequence ID" value="PSJ32320.1"/>
    <property type="molecule type" value="Genomic_DNA"/>
</dbReference>
<dbReference type="PANTHER" id="PTHR42716">
    <property type="entry name" value="L-ASPARTATE OXIDASE"/>
    <property type="match status" value="1"/>
</dbReference>
<evidence type="ECO:0000256" key="9">
    <source>
        <dbReference type="ARBA" id="ARBA00023002"/>
    </source>
</evidence>
<gene>
    <name evidence="13" type="ORF">UF10_00720</name>
</gene>
<dbReference type="SUPFAM" id="SSF51905">
    <property type="entry name" value="FAD/NAD(P)-binding domain"/>
    <property type="match status" value="1"/>
</dbReference>
<dbReference type="SUPFAM" id="SSF56425">
    <property type="entry name" value="Succinate dehydrogenase/fumarate reductase flavoprotein, catalytic domain"/>
    <property type="match status" value="1"/>
</dbReference>
<keyword evidence="14" id="KW-1185">Reference proteome</keyword>
<keyword evidence="7" id="KW-0662">Pyridine nucleotide biosynthesis</keyword>
<proteinExistence type="inferred from homology"/>
<evidence type="ECO:0000256" key="7">
    <source>
        <dbReference type="ARBA" id="ARBA00022642"/>
    </source>
</evidence>
<evidence type="ECO:0000256" key="1">
    <source>
        <dbReference type="ARBA" id="ARBA00001974"/>
    </source>
</evidence>
<evidence type="ECO:0000313" key="14">
    <source>
        <dbReference type="Proteomes" id="UP000241434"/>
    </source>
</evidence>
<comment type="cofactor">
    <cofactor evidence="1">
        <name>FAD</name>
        <dbReference type="ChEBI" id="CHEBI:57692"/>
    </cofactor>
</comment>
<dbReference type="GO" id="GO:0008734">
    <property type="term" value="F:L-aspartate oxidase activity"/>
    <property type="evidence" value="ECO:0007669"/>
    <property type="project" value="UniProtKB-EC"/>
</dbReference>
<evidence type="ECO:0000256" key="3">
    <source>
        <dbReference type="ARBA" id="ARBA00008562"/>
    </source>
</evidence>
<dbReference type="UniPathway" id="UPA00253">
    <property type="reaction ID" value="UER00326"/>
</dbReference>
<evidence type="ECO:0000256" key="2">
    <source>
        <dbReference type="ARBA" id="ARBA00004950"/>
    </source>
</evidence>
<dbReference type="RefSeq" id="WP_106775939.1">
    <property type="nucleotide sequence ID" value="NZ_JYGE01000001.1"/>
</dbReference>
<dbReference type="Gene3D" id="3.90.700.10">
    <property type="entry name" value="Succinate dehydrogenase/fumarate reductase flavoprotein, catalytic domain"/>
    <property type="match status" value="1"/>
</dbReference>
<dbReference type="Pfam" id="PF00890">
    <property type="entry name" value="FAD_binding_2"/>
    <property type="match status" value="1"/>
</dbReference>